<evidence type="ECO:0000256" key="1">
    <source>
        <dbReference type="ARBA" id="ARBA00022723"/>
    </source>
</evidence>
<feature type="domain" description="Aminodeoxyfutalosine deaminase/Imidazolonepropionase-like composite" evidence="5">
    <location>
        <begin position="20"/>
        <end position="41"/>
    </location>
</feature>
<evidence type="ECO:0000313" key="7">
    <source>
        <dbReference type="Proteomes" id="UP001317705"/>
    </source>
</evidence>
<dbReference type="GO" id="GO:0016787">
    <property type="term" value="F:hydrolase activity"/>
    <property type="evidence" value="ECO:0007669"/>
    <property type="project" value="UniProtKB-KW"/>
</dbReference>
<dbReference type="InterPro" id="IPR054418">
    <property type="entry name" value="MQNX/HUTI_composite_N"/>
</dbReference>
<dbReference type="Pfam" id="PF22039">
    <property type="entry name" value="HUTI_composite_bact"/>
    <property type="match status" value="1"/>
</dbReference>
<evidence type="ECO:0000256" key="2">
    <source>
        <dbReference type="ARBA" id="ARBA00022801"/>
    </source>
</evidence>
<dbReference type="InterPro" id="IPR011059">
    <property type="entry name" value="Metal-dep_hydrolase_composite"/>
</dbReference>
<evidence type="ECO:0000259" key="5">
    <source>
        <dbReference type="Pfam" id="PF22039"/>
    </source>
</evidence>
<protein>
    <submittedName>
        <fullName evidence="6">Metal-dependent hydrolase</fullName>
    </submittedName>
</protein>
<accession>A0ABM8ELG2</accession>
<organism evidence="6 7">
    <name type="scientific">Geotalea uraniireducens</name>
    <dbReference type="NCBI Taxonomy" id="351604"/>
    <lineage>
        <taxon>Bacteria</taxon>
        <taxon>Pseudomonadati</taxon>
        <taxon>Thermodesulfobacteriota</taxon>
        <taxon>Desulfuromonadia</taxon>
        <taxon>Geobacterales</taxon>
        <taxon>Geobacteraceae</taxon>
        <taxon>Geotalea</taxon>
    </lineage>
</organism>
<dbReference type="PANTHER" id="PTHR43794:SF11">
    <property type="entry name" value="AMIDOHYDROLASE-RELATED DOMAIN-CONTAINING PROTEIN"/>
    <property type="match status" value="1"/>
</dbReference>
<proteinExistence type="predicted"/>
<dbReference type="PANTHER" id="PTHR43794">
    <property type="entry name" value="AMINOHYDROLASE SSNA-RELATED"/>
    <property type="match status" value="1"/>
</dbReference>
<dbReference type="Pfam" id="PF01979">
    <property type="entry name" value="Amidohydro_1"/>
    <property type="match status" value="1"/>
</dbReference>
<dbReference type="EMBL" id="AP027151">
    <property type="protein sequence ID" value="BDV43276.1"/>
    <property type="molecule type" value="Genomic_DNA"/>
</dbReference>
<gene>
    <name evidence="6" type="ORF">GURASL_21990</name>
</gene>
<keyword evidence="7" id="KW-1185">Reference proteome</keyword>
<dbReference type="InterPro" id="IPR050287">
    <property type="entry name" value="MTA/SAH_deaminase"/>
</dbReference>
<keyword evidence="1" id="KW-0479">Metal-binding</keyword>
<dbReference type="InterPro" id="IPR006680">
    <property type="entry name" value="Amidohydro-rel"/>
</dbReference>
<dbReference type="Proteomes" id="UP001317705">
    <property type="component" value="Chromosome"/>
</dbReference>
<feature type="domain" description="Amidohydrolase-related" evidence="4">
    <location>
        <begin position="54"/>
        <end position="398"/>
    </location>
</feature>
<reference evidence="6 7" key="1">
    <citation type="submission" date="2022-12" db="EMBL/GenBank/DDBJ databases">
        <title>Polyphasic characterization of Geotalea uranireducens NIT-SL11 newly isolated from a complex of sewage sludge and microbially reduced graphene oxide.</title>
        <authorList>
            <person name="Xie L."/>
            <person name="Yoshida N."/>
            <person name="Meng L."/>
        </authorList>
    </citation>
    <scope>NUCLEOTIDE SEQUENCE [LARGE SCALE GENOMIC DNA]</scope>
    <source>
        <strain evidence="6 7">NIT-SL11</strain>
    </source>
</reference>
<keyword evidence="2 6" id="KW-0378">Hydrolase</keyword>
<dbReference type="SUPFAM" id="SSF51338">
    <property type="entry name" value="Composite domain of metallo-dependent hydrolases"/>
    <property type="match status" value="2"/>
</dbReference>
<dbReference type="Gene3D" id="3.20.20.140">
    <property type="entry name" value="Metal-dependent hydrolases"/>
    <property type="match status" value="1"/>
</dbReference>
<dbReference type="Gene3D" id="2.30.40.10">
    <property type="entry name" value="Urease, subunit C, domain 1"/>
    <property type="match status" value="1"/>
</dbReference>
<dbReference type="RefSeq" id="WP_281999382.1">
    <property type="nucleotide sequence ID" value="NZ_AP027151.1"/>
</dbReference>
<evidence type="ECO:0000256" key="3">
    <source>
        <dbReference type="ARBA" id="ARBA00022833"/>
    </source>
</evidence>
<name>A0ABM8ELG2_9BACT</name>
<keyword evidence="3" id="KW-0862">Zinc</keyword>
<dbReference type="SUPFAM" id="SSF51556">
    <property type="entry name" value="Metallo-dependent hydrolases"/>
    <property type="match status" value="1"/>
</dbReference>
<evidence type="ECO:0000313" key="6">
    <source>
        <dbReference type="EMBL" id="BDV43276.1"/>
    </source>
</evidence>
<evidence type="ECO:0000259" key="4">
    <source>
        <dbReference type="Pfam" id="PF01979"/>
    </source>
</evidence>
<dbReference type="InterPro" id="IPR032466">
    <property type="entry name" value="Metal_Hydrolase"/>
</dbReference>
<sequence length="417" mass="45600">MELFSASYLLPVSSPPVAGGAIAVANGRIVAVGALDELRKSFNAPVHDFPGCAIVPGLVNAHTHLELTHFPSWKLRKDIDYSPRTYVDWIIQVIKIRRALTPQELQLSVGEGIRICLEAGTTAVGEILSDPSLLPLYAETPLSGRICFEAIGQDPATYAPLTKKLHGLLASFPVNRVSPALSPHAPHTLSADFHREISRLAEEFKIPRLLHLAESAEEVKFYFDSTGRIAELLYPQVRWEQFVPAPRRTTPTAWLEELGVLNDRLSAVHCVHLTPNDAEILQRHGVRVVLCPRSNDKLDVGKAPHYLFKKLGLILALGTDSLASNDSLSLWDEMRYILNNSADVFEPAEVFRMATLGSASALHLEKAIGSLEQGKCADFVVVRLPGVVRAADIYPAIVHAGELVSVYPGGQELVSLT</sequence>